<evidence type="ECO:0000259" key="6">
    <source>
        <dbReference type="PROSITE" id="PS50059"/>
    </source>
</evidence>
<dbReference type="Pfam" id="PF00254">
    <property type="entry name" value="FKBP_C"/>
    <property type="match status" value="2"/>
</dbReference>
<dbReference type="InterPro" id="IPR046357">
    <property type="entry name" value="PPIase_dom_sf"/>
</dbReference>
<evidence type="ECO:0000256" key="4">
    <source>
        <dbReference type="ARBA" id="ARBA00023235"/>
    </source>
</evidence>
<evidence type="ECO:0000313" key="8">
    <source>
        <dbReference type="Proteomes" id="UP001319104"/>
    </source>
</evidence>
<comment type="catalytic activity">
    <reaction evidence="1 5">
        <text>[protein]-peptidylproline (omega=180) = [protein]-peptidylproline (omega=0)</text>
        <dbReference type="Rhea" id="RHEA:16237"/>
        <dbReference type="Rhea" id="RHEA-COMP:10747"/>
        <dbReference type="Rhea" id="RHEA-COMP:10748"/>
        <dbReference type="ChEBI" id="CHEBI:83833"/>
        <dbReference type="ChEBI" id="CHEBI:83834"/>
        <dbReference type="EC" id="5.2.1.8"/>
    </reaction>
</comment>
<evidence type="ECO:0000313" key="7">
    <source>
        <dbReference type="EMBL" id="MBS9522466.1"/>
    </source>
</evidence>
<keyword evidence="3 5" id="KW-0697">Rotamase</keyword>
<dbReference type="PROSITE" id="PS50059">
    <property type="entry name" value="FKBP_PPIASE"/>
    <property type="match status" value="2"/>
</dbReference>
<protein>
    <recommendedName>
        <fullName evidence="2 5">peptidylprolyl isomerase</fullName>
        <ecNumber evidence="2 5">5.2.1.8</ecNumber>
    </recommendedName>
</protein>
<dbReference type="PANTHER" id="PTHR45779">
    <property type="entry name" value="PEPTIDYLPROLYL ISOMERASE"/>
    <property type="match status" value="1"/>
</dbReference>
<accession>A0AAP2CDX4</accession>
<evidence type="ECO:0000256" key="5">
    <source>
        <dbReference type="PROSITE-ProRule" id="PRU00277"/>
    </source>
</evidence>
<dbReference type="InterPro" id="IPR001179">
    <property type="entry name" value="PPIase_FKBP_dom"/>
</dbReference>
<evidence type="ECO:0000256" key="2">
    <source>
        <dbReference type="ARBA" id="ARBA00013194"/>
    </source>
</evidence>
<reference evidence="7 8" key="1">
    <citation type="submission" date="2021-05" db="EMBL/GenBank/DDBJ databases">
        <authorList>
            <person name="Zhang Z.D."/>
            <person name="Osman G."/>
        </authorList>
    </citation>
    <scope>NUCLEOTIDE SEQUENCE [LARGE SCALE GENOMIC DNA]</scope>
    <source>
        <strain evidence="7 8">KCTC 32217</strain>
    </source>
</reference>
<proteinExistence type="predicted"/>
<keyword evidence="8" id="KW-1185">Reference proteome</keyword>
<dbReference type="EMBL" id="JAHCMY010000001">
    <property type="protein sequence ID" value="MBS9522466.1"/>
    <property type="molecule type" value="Genomic_DNA"/>
</dbReference>
<keyword evidence="4 5" id="KW-0413">Isomerase</keyword>
<dbReference type="EC" id="5.2.1.8" evidence="2 5"/>
<dbReference type="SUPFAM" id="SSF54534">
    <property type="entry name" value="FKBP-like"/>
    <property type="match status" value="2"/>
</dbReference>
<comment type="caution">
    <text evidence="7">The sequence shown here is derived from an EMBL/GenBank/DDBJ whole genome shotgun (WGS) entry which is preliminary data.</text>
</comment>
<dbReference type="GO" id="GO:0003755">
    <property type="term" value="F:peptidyl-prolyl cis-trans isomerase activity"/>
    <property type="evidence" value="ECO:0007669"/>
    <property type="project" value="UniProtKB-KW"/>
</dbReference>
<dbReference type="AlphaFoldDB" id="A0AAP2CDX4"/>
<evidence type="ECO:0000256" key="3">
    <source>
        <dbReference type="ARBA" id="ARBA00023110"/>
    </source>
</evidence>
<gene>
    <name evidence="7" type="ORF">KI659_00410</name>
</gene>
<dbReference type="Gene3D" id="3.10.50.40">
    <property type="match status" value="2"/>
</dbReference>
<evidence type="ECO:0000256" key="1">
    <source>
        <dbReference type="ARBA" id="ARBA00000971"/>
    </source>
</evidence>
<name>A0AAP2CDX4_9BACT</name>
<dbReference type="PROSITE" id="PS51257">
    <property type="entry name" value="PROKAR_LIPOPROTEIN"/>
    <property type="match status" value="1"/>
</dbReference>
<feature type="domain" description="PPIase FKBP-type" evidence="6">
    <location>
        <begin position="74"/>
        <end position="164"/>
    </location>
</feature>
<dbReference type="PANTHER" id="PTHR45779:SF7">
    <property type="entry name" value="PEPTIDYLPROLYL ISOMERASE"/>
    <property type="match status" value="1"/>
</dbReference>
<organism evidence="7 8">
    <name type="scientific">Litoribacter ruber</name>
    <dbReference type="NCBI Taxonomy" id="702568"/>
    <lineage>
        <taxon>Bacteria</taxon>
        <taxon>Pseudomonadati</taxon>
        <taxon>Bacteroidota</taxon>
        <taxon>Cytophagia</taxon>
        <taxon>Cytophagales</taxon>
        <taxon>Cyclobacteriaceae</taxon>
        <taxon>Litoribacter</taxon>
    </lineage>
</organism>
<dbReference type="RefSeq" id="WP_213943369.1">
    <property type="nucleotide sequence ID" value="NZ_JAHCMY010000001.1"/>
</dbReference>
<dbReference type="Proteomes" id="UP001319104">
    <property type="component" value="Unassembled WGS sequence"/>
</dbReference>
<feature type="domain" description="PPIase FKBP-type" evidence="6">
    <location>
        <begin position="214"/>
        <end position="319"/>
    </location>
</feature>
<sequence length="321" mass="36185">MNMILRTATAAVVALGMSACLSPMENEIDKVWERDDTLLKAYMESNNIEATKTQVGYYYSKEIENDNAPQITNNSIVGIYYRIKTIDGKVIDSHTAEDGDPLIFLHGEAGMVPRVINFASGLASEGEVLNIYAPSQLGYGEYQYQQLILASSNLDIRVEYAKVYTKEELAEIEDQRIQDYLASNSIEGFERQENGAYIKVYEEGDADSLRVKSGDRVVVNYKIYELSEKEPFGKGEAENGSFGYRVGVPDNLKFLDQSVLGFTTNSHVEIIAPSHLAYGASTQVIPQVIREDLFKRELIMDRVRPFEPIRFNTIIKKVERN</sequence>
<dbReference type="InterPro" id="IPR044609">
    <property type="entry name" value="FKBP2/11"/>
</dbReference>